<dbReference type="InParanoid" id="A0A554NCC2"/>
<proteinExistence type="predicted"/>
<dbReference type="Proteomes" id="UP000319894">
    <property type="component" value="Unassembled WGS sequence"/>
</dbReference>
<dbReference type="Pfam" id="PF19769">
    <property type="entry name" value="CPxCG_zf"/>
    <property type="match status" value="1"/>
</dbReference>
<dbReference type="EMBL" id="QMDX01000002">
    <property type="protein sequence ID" value="TSD15022.1"/>
    <property type="molecule type" value="Genomic_DNA"/>
</dbReference>
<gene>
    <name evidence="1" type="ORF">DP107_03940</name>
</gene>
<dbReference type="PANTHER" id="PTHR42195:SF1">
    <property type="entry name" value="ZINC FINGER PROTEIN"/>
    <property type="match status" value="1"/>
</dbReference>
<sequence length="216" mass="23596">MSTNRVAVACPSCSPGDETVHELLHESGHATVRCTECDHVHRTDLPSDPTVERRVIASQEGDSIEATAEFDPDGQLAAGDEFLVETDEAILSAAVTSLELLDGERAEAAPVAEVRTVWTRVVGNVAVDLTLHPKDGRHDSTYSTEVRVPGDELFTVGQVQEYGDAEFTVEGIVLRDDVERYGQRKLDYAGDQAPAKEIKRVYGRDESKVSNAWSGW</sequence>
<name>A0A554NCC2_9EURY</name>
<protein>
    <recommendedName>
        <fullName evidence="3">Archaeal Zn-finger protein</fullName>
    </recommendedName>
</protein>
<evidence type="ECO:0008006" key="3">
    <source>
        <dbReference type="Google" id="ProtNLM"/>
    </source>
</evidence>
<dbReference type="FunCoup" id="A0A554NCC2">
    <property type="interactions" value="3"/>
</dbReference>
<keyword evidence="2" id="KW-1185">Reference proteome</keyword>
<reference evidence="1 2" key="1">
    <citation type="submission" date="2018-06" db="EMBL/GenBank/DDBJ databases">
        <title>Natronomonas sp. F16-60 a new haloarchaeon isolated from a solar saltern of Isla Cristina, Huelva, Spain.</title>
        <authorList>
            <person name="Duran-Viseras A."/>
            <person name="Sanchez-Porro C."/>
            <person name="Ventosa A."/>
        </authorList>
    </citation>
    <scope>NUCLEOTIDE SEQUENCE [LARGE SCALE GENOMIC DNA]</scope>
    <source>
        <strain evidence="1 2">F16-60</strain>
    </source>
</reference>
<dbReference type="OrthoDB" id="23364at2157"/>
<accession>A0A554NCC2</accession>
<comment type="caution">
    <text evidence="1">The sequence shown here is derived from an EMBL/GenBank/DDBJ whole genome shotgun (WGS) entry which is preliminary data.</text>
</comment>
<dbReference type="PIRSF" id="PIRSF015877">
    <property type="entry name" value="UCP015877"/>
    <property type="match status" value="1"/>
</dbReference>
<dbReference type="RefSeq" id="WP_144260862.1">
    <property type="nucleotide sequence ID" value="NZ_QMDX01000002.1"/>
</dbReference>
<dbReference type="AlphaFoldDB" id="A0A554NCC2"/>
<dbReference type="PANTHER" id="PTHR42195">
    <property type="entry name" value="UCP015877 FAMILY PROTEIN"/>
    <property type="match status" value="1"/>
</dbReference>
<evidence type="ECO:0000313" key="2">
    <source>
        <dbReference type="Proteomes" id="UP000319894"/>
    </source>
</evidence>
<organism evidence="1 2">
    <name type="scientific">Haloglomus irregulare</name>
    <dbReference type="NCBI Taxonomy" id="2234134"/>
    <lineage>
        <taxon>Archaea</taxon>
        <taxon>Methanobacteriati</taxon>
        <taxon>Methanobacteriota</taxon>
        <taxon>Stenosarchaea group</taxon>
        <taxon>Halobacteria</taxon>
        <taxon>Halobacteriales</taxon>
        <taxon>Natronomonadaceae</taxon>
        <taxon>Haloglomus</taxon>
    </lineage>
</organism>
<evidence type="ECO:0000313" key="1">
    <source>
        <dbReference type="EMBL" id="TSD15022.1"/>
    </source>
</evidence>
<dbReference type="InterPro" id="IPR012041">
    <property type="entry name" value="Znf_CPxCG-like"/>
</dbReference>